<evidence type="ECO:0000313" key="4">
    <source>
        <dbReference type="EMBL" id="PQV62973.1"/>
    </source>
</evidence>
<evidence type="ECO:0000259" key="3">
    <source>
        <dbReference type="PROSITE" id="PS50110"/>
    </source>
</evidence>
<sequence length="119" mass="13137">MHILFVDDLPDTRDVFRLAFGIQGHQTSLASNGREAVEAVREAAFDAIIIDVEMPEMNGFDAVTHIRGLEHGIKVPIIMFTAYGDNEAQEKSTAAGADLLLHKPILPQELLLRIEQLST</sequence>
<evidence type="ECO:0000313" key="5">
    <source>
        <dbReference type="Proteomes" id="UP000237684"/>
    </source>
</evidence>
<comment type="caution">
    <text evidence="4">The sequence shown here is derived from an EMBL/GenBank/DDBJ whole genome shotgun (WGS) entry which is preliminary data.</text>
</comment>
<evidence type="ECO:0000256" key="2">
    <source>
        <dbReference type="PROSITE-ProRule" id="PRU00169"/>
    </source>
</evidence>
<feature type="modified residue" description="4-aspartylphosphate" evidence="2">
    <location>
        <position position="51"/>
    </location>
</feature>
<keyword evidence="5" id="KW-1185">Reference proteome</keyword>
<name>A0A2S8SQ96_9BACT</name>
<gene>
    <name evidence="4" type="ORF">B1R32_11715</name>
</gene>
<dbReference type="InterPro" id="IPR001789">
    <property type="entry name" value="Sig_transdc_resp-reg_receiver"/>
</dbReference>
<accession>A0A2S8SQ96</accession>
<dbReference type="InterPro" id="IPR050595">
    <property type="entry name" value="Bact_response_regulator"/>
</dbReference>
<dbReference type="InParanoid" id="A0A2S8SQ96"/>
<dbReference type="CDD" id="cd17546">
    <property type="entry name" value="REC_hyHK_CKI1_RcsC-like"/>
    <property type="match status" value="1"/>
</dbReference>
<organism evidence="4 5">
    <name type="scientific">Abditibacterium utsteinense</name>
    <dbReference type="NCBI Taxonomy" id="1960156"/>
    <lineage>
        <taxon>Bacteria</taxon>
        <taxon>Pseudomonadati</taxon>
        <taxon>Abditibacteriota</taxon>
        <taxon>Abditibacteriia</taxon>
        <taxon>Abditibacteriales</taxon>
        <taxon>Abditibacteriaceae</taxon>
        <taxon>Abditibacterium</taxon>
    </lineage>
</organism>
<dbReference type="PANTHER" id="PTHR44591">
    <property type="entry name" value="STRESS RESPONSE REGULATOR PROTEIN 1"/>
    <property type="match status" value="1"/>
</dbReference>
<feature type="domain" description="Response regulatory" evidence="3">
    <location>
        <begin position="2"/>
        <end position="118"/>
    </location>
</feature>
<evidence type="ECO:0000256" key="1">
    <source>
        <dbReference type="ARBA" id="ARBA00022553"/>
    </source>
</evidence>
<dbReference type="AlphaFoldDB" id="A0A2S8SQ96"/>
<dbReference type="OrthoDB" id="5456285at2"/>
<dbReference type="PROSITE" id="PS50110">
    <property type="entry name" value="RESPONSE_REGULATORY"/>
    <property type="match status" value="1"/>
</dbReference>
<dbReference type="Gene3D" id="3.40.50.2300">
    <property type="match status" value="1"/>
</dbReference>
<reference evidence="4 5" key="1">
    <citation type="journal article" date="2018" name="Syst. Appl. Microbiol.">
        <title>Abditibacterium utsteinense sp. nov., the first cultivated member of candidate phylum FBP, isolated from ice-free Antarctic soil samples.</title>
        <authorList>
            <person name="Tahon G."/>
            <person name="Tytgat B."/>
            <person name="Lebbe L."/>
            <person name="Carlier A."/>
            <person name="Willems A."/>
        </authorList>
    </citation>
    <scope>NUCLEOTIDE SEQUENCE [LARGE SCALE GENOMIC DNA]</scope>
    <source>
        <strain evidence="4 5">LMG 29911</strain>
    </source>
</reference>
<dbReference type="Proteomes" id="UP000237684">
    <property type="component" value="Unassembled WGS sequence"/>
</dbReference>
<dbReference type="EMBL" id="NIGF01000017">
    <property type="protein sequence ID" value="PQV62973.1"/>
    <property type="molecule type" value="Genomic_DNA"/>
</dbReference>
<dbReference type="PANTHER" id="PTHR44591:SF3">
    <property type="entry name" value="RESPONSE REGULATORY DOMAIN-CONTAINING PROTEIN"/>
    <property type="match status" value="1"/>
</dbReference>
<keyword evidence="1 2" id="KW-0597">Phosphoprotein</keyword>
<proteinExistence type="predicted"/>
<dbReference type="SUPFAM" id="SSF52172">
    <property type="entry name" value="CheY-like"/>
    <property type="match status" value="1"/>
</dbReference>
<dbReference type="GO" id="GO:0000160">
    <property type="term" value="P:phosphorelay signal transduction system"/>
    <property type="evidence" value="ECO:0007669"/>
    <property type="project" value="InterPro"/>
</dbReference>
<dbReference type="SMART" id="SM00448">
    <property type="entry name" value="REC"/>
    <property type="match status" value="1"/>
</dbReference>
<dbReference type="RefSeq" id="WP_106380850.1">
    <property type="nucleotide sequence ID" value="NZ_NIGF01000017.1"/>
</dbReference>
<dbReference type="InterPro" id="IPR011006">
    <property type="entry name" value="CheY-like_superfamily"/>
</dbReference>
<protein>
    <submittedName>
        <fullName evidence="4">Response regulator receiver domain-containing protein</fullName>
    </submittedName>
</protein>
<dbReference type="Pfam" id="PF00072">
    <property type="entry name" value="Response_reg"/>
    <property type="match status" value="1"/>
</dbReference>